<feature type="domain" description="Lysozyme inhibitor LprI-like N-terminal" evidence="1">
    <location>
        <begin position="22"/>
        <end position="114"/>
    </location>
</feature>
<organism evidence="2 3">
    <name type="scientific">Compostibacter hankyongensis</name>
    <dbReference type="NCBI Taxonomy" id="1007089"/>
    <lineage>
        <taxon>Bacteria</taxon>
        <taxon>Pseudomonadati</taxon>
        <taxon>Bacteroidota</taxon>
        <taxon>Chitinophagia</taxon>
        <taxon>Chitinophagales</taxon>
        <taxon>Chitinophagaceae</taxon>
        <taxon>Compostibacter</taxon>
    </lineage>
</organism>
<sequence>MSTQDSILYEKRKAFFVAAFKEQREMNIKAYQTYQKKKAKMDSTYRSVLSEYSKDTLFVRKMKVSQLTWEKSLEADMDAIFPQVKTNPMYYGDIQPLCDYDLRSAFVDRRTAFLAQWLRGFPEGECCSGSVKMNHGEYFDAIPKEELKNYSWGLSGDY</sequence>
<evidence type="ECO:0000313" key="2">
    <source>
        <dbReference type="EMBL" id="GAA4309908.1"/>
    </source>
</evidence>
<dbReference type="InterPro" id="IPR009739">
    <property type="entry name" value="LprI-like_N"/>
</dbReference>
<dbReference type="Gene3D" id="1.20.1270.180">
    <property type="match status" value="1"/>
</dbReference>
<comment type="caution">
    <text evidence="2">The sequence shown here is derived from an EMBL/GenBank/DDBJ whole genome shotgun (WGS) entry which is preliminary data.</text>
</comment>
<gene>
    <name evidence="2" type="ORF">GCM10023143_18030</name>
</gene>
<accession>A0ABP8FS70</accession>
<proteinExistence type="predicted"/>
<keyword evidence="3" id="KW-1185">Reference proteome</keyword>
<evidence type="ECO:0000259" key="1">
    <source>
        <dbReference type="Pfam" id="PF07007"/>
    </source>
</evidence>
<dbReference type="EMBL" id="BAABFN010000004">
    <property type="protein sequence ID" value="GAA4309908.1"/>
    <property type="molecule type" value="Genomic_DNA"/>
</dbReference>
<protein>
    <recommendedName>
        <fullName evidence="1">Lysozyme inhibitor LprI-like N-terminal domain-containing protein</fullName>
    </recommendedName>
</protein>
<evidence type="ECO:0000313" key="3">
    <source>
        <dbReference type="Proteomes" id="UP001501207"/>
    </source>
</evidence>
<dbReference type="Proteomes" id="UP001501207">
    <property type="component" value="Unassembled WGS sequence"/>
</dbReference>
<reference evidence="3" key="1">
    <citation type="journal article" date="2019" name="Int. J. Syst. Evol. Microbiol.">
        <title>The Global Catalogue of Microorganisms (GCM) 10K type strain sequencing project: providing services to taxonomists for standard genome sequencing and annotation.</title>
        <authorList>
            <consortium name="The Broad Institute Genomics Platform"/>
            <consortium name="The Broad Institute Genome Sequencing Center for Infectious Disease"/>
            <person name="Wu L."/>
            <person name="Ma J."/>
        </authorList>
    </citation>
    <scope>NUCLEOTIDE SEQUENCE [LARGE SCALE GENOMIC DNA]</scope>
    <source>
        <strain evidence="3">JCM 17664</strain>
    </source>
</reference>
<name>A0ABP8FS70_9BACT</name>
<dbReference type="Pfam" id="PF07007">
    <property type="entry name" value="LprI"/>
    <property type="match status" value="1"/>
</dbReference>